<evidence type="ECO:0000259" key="8">
    <source>
        <dbReference type="Pfam" id="PF00892"/>
    </source>
</evidence>
<dbReference type="EMBL" id="NMVO01000001">
    <property type="protein sequence ID" value="OYO17633.1"/>
    <property type="molecule type" value="Genomic_DNA"/>
</dbReference>
<feature type="transmembrane region" description="Helical" evidence="7">
    <location>
        <begin position="65"/>
        <end position="86"/>
    </location>
</feature>
<dbReference type="InterPro" id="IPR037185">
    <property type="entry name" value="EmrE-like"/>
</dbReference>
<sequence>MRSRSELLGTIVLIVCWAATLATIKIALWGFSPFQVAAGRCLIGALLLLPVAIASGRGPGLRDNWFSYLLLTLGNVVGFTGLQTYALQNLPSGLVAVLIYLQPVLVAVFAAPVLGEPLGRAKLIGLLTAFAGIVVVSADALGGRVSLVGVLCAIGSAVAWTFGTLTYRRCSDRVDPRWSVALPFLVGGAVLAGLSVLQGDPPMRWGLVPVIGLVISGAVGTGIAWLLYFWLVSTGGAGRTTSRIFFVPILAIVIGAVALHERLSITVLLGGALVVVGVWLANRRSVISAPG</sequence>
<evidence type="ECO:0000313" key="10">
    <source>
        <dbReference type="Proteomes" id="UP000215896"/>
    </source>
</evidence>
<evidence type="ECO:0000256" key="4">
    <source>
        <dbReference type="ARBA" id="ARBA00022692"/>
    </source>
</evidence>
<keyword evidence="4 7" id="KW-0812">Transmembrane</keyword>
<reference evidence="9 10" key="1">
    <citation type="submission" date="2017-07" db="EMBL/GenBank/DDBJ databases">
        <title>Draft whole genome sequences of clinical Proprionibacteriaceae strains.</title>
        <authorList>
            <person name="Bernier A.-M."/>
            <person name="Bernard K."/>
            <person name="Domingo M.-C."/>
        </authorList>
    </citation>
    <scope>NUCLEOTIDE SEQUENCE [LARGE SCALE GENOMIC DNA]</scope>
    <source>
        <strain evidence="9 10">NML 030167</strain>
    </source>
</reference>
<dbReference type="InterPro" id="IPR000620">
    <property type="entry name" value="EamA_dom"/>
</dbReference>
<feature type="transmembrane region" description="Helical" evidence="7">
    <location>
        <begin position="265"/>
        <end position="282"/>
    </location>
</feature>
<keyword evidence="5 7" id="KW-1133">Transmembrane helix</keyword>
<feature type="transmembrane region" description="Helical" evidence="7">
    <location>
        <begin position="147"/>
        <end position="167"/>
    </location>
</feature>
<dbReference type="Gene3D" id="1.10.3730.20">
    <property type="match status" value="1"/>
</dbReference>
<dbReference type="AlphaFoldDB" id="A0A255GT47"/>
<feature type="transmembrane region" description="Helical" evidence="7">
    <location>
        <begin position="179"/>
        <end position="198"/>
    </location>
</feature>
<evidence type="ECO:0000256" key="1">
    <source>
        <dbReference type="ARBA" id="ARBA00004651"/>
    </source>
</evidence>
<evidence type="ECO:0000313" key="9">
    <source>
        <dbReference type="EMBL" id="OYO17633.1"/>
    </source>
</evidence>
<dbReference type="RefSeq" id="WP_094404441.1">
    <property type="nucleotide sequence ID" value="NZ_NMVO01000001.1"/>
</dbReference>
<accession>A0A255GT47</accession>
<evidence type="ECO:0000256" key="3">
    <source>
        <dbReference type="ARBA" id="ARBA00022475"/>
    </source>
</evidence>
<dbReference type="GO" id="GO:0005886">
    <property type="term" value="C:plasma membrane"/>
    <property type="evidence" value="ECO:0007669"/>
    <property type="project" value="UniProtKB-SubCell"/>
</dbReference>
<feature type="transmembrane region" description="Helical" evidence="7">
    <location>
        <begin position="210"/>
        <end position="231"/>
    </location>
</feature>
<dbReference type="Pfam" id="PF00892">
    <property type="entry name" value="EamA"/>
    <property type="match status" value="2"/>
</dbReference>
<evidence type="ECO:0000256" key="7">
    <source>
        <dbReference type="SAM" id="Phobius"/>
    </source>
</evidence>
<dbReference type="SUPFAM" id="SSF103481">
    <property type="entry name" value="Multidrug resistance efflux transporter EmrE"/>
    <property type="match status" value="2"/>
</dbReference>
<feature type="transmembrane region" description="Helical" evidence="7">
    <location>
        <begin position="123"/>
        <end position="141"/>
    </location>
</feature>
<dbReference type="PANTHER" id="PTHR32322">
    <property type="entry name" value="INNER MEMBRANE TRANSPORTER"/>
    <property type="match status" value="1"/>
</dbReference>
<keyword evidence="6 7" id="KW-0472">Membrane</keyword>
<accession>A0A4R6LT48</accession>
<feature type="transmembrane region" description="Helical" evidence="7">
    <location>
        <begin position="243"/>
        <end position="259"/>
    </location>
</feature>
<evidence type="ECO:0000256" key="2">
    <source>
        <dbReference type="ARBA" id="ARBA00007362"/>
    </source>
</evidence>
<evidence type="ECO:0000256" key="6">
    <source>
        <dbReference type="ARBA" id="ARBA00023136"/>
    </source>
</evidence>
<proteinExistence type="inferred from homology"/>
<dbReference type="OrthoDB" id="9812547at2"/>
<name>A0A255GT47_9ACTN</name>
<feature type="transmembrane region" description="Helical" evidence="7">
    <location>
        <begin position="34"/>
        <end position="53"/>
    </location>
</feature>
<feature type="domain" description="EamA" evidence="8">
    <location>
        <begin position="7"/>
        <end position="137"/>
    </location>
</feature>
<gene>
    <name evidence="9" type="ORF">CGZ94_01735</name>
</gene>
<keyword evidence="10" id="KW-1185">Reference proteome</keyword>
<feature type="transmembrane region" description="Helical" evidence="7">
    <location>
        <begin position="7"/>
        <end position="28"/>
    </location>
</feature>
<evidence type="ECO:0000256" key="5">
    <source>
        <dbReference type="ARBA" id="ARBA00022989"/>
    </source>
</evidence>
<comment type="caution">
    <text evidence="9">The sequence shown here is derived from an EMBL/GenBank/DDBJ whole genome shotgun (WGS) entry which is preliminary data.</text>
</comment>
<keyword evidence="3" id="KW-1003">Cell membrane</keyword>
<dbReference type="PANTHER" id="PTHR32322:SF18">
    <property type="entry name" value="S-ADENOSYLMETHIONINE_S-ADENOSYLHOMOCYSTEINE TRANSPORTER"/>
    <property type="match status" value="1"/>
</dbReference>
<feature type="transmembrane region" description="Helical" evidence="7">
    <location>
        <begin position="92"/>
        <end position="111"/>
    </location>
</feature>
<dbReference type="Proteomes" id="UP000215896">
    <property type="component" value="Unassembled WGS sequence"/>
</dbReference>
<comment type="subcellular location">
    <subcellularLocation>
        <location evidence="1">Cell membrane</location>
        <topology evidence="1">Multi-pass membrane protein</topology>
    </subcellularLocation>
</comment>
<feature type="domain" description="EamA" evidence="8">
    <location>
        <begin position="148"/>
        <end position="282"/>
    </location>
</feature>
<comment type="similarity">
    <text evidence="2">Belongs to the EamA transporter family.</text>
</comment>
<protein>
    <recommendedName>
        <fullName evidence="8">EamA domain-containing protein</fullName>
    </recommendedName>
</protein>
<dbReference type="InterPro" id="IPR050638">
    <property type="entry name" value="AA-Vitamin_Transporters"/>
</dbReference>
<organism evidence="9 10">
    <name type="scientific">Enemella evansiae</name>
    <dbReference type="NCBI Taxonomy" id="2016499"/>
    <lineage>
        <taxon>Bacteria</taxon>
        <taxon>Bacillati</taxon>
        <taxon>Actinomycetota</taxon>
        <taxon>Actinomycetes</taxon>
        <taxon>Propionibacteriales</taxon>
        <taxon>Propionibacteriaceae</taxon>
        <taxon>Enemella</taxon>
    </lineage>
</organism>